<accession>A0A918IUV3</accession>
<gene>
    <name evidence="4" type="ORF">GCM10010503_06730</name>
</gene>
<dbReference type="Pfam" id="PF13581">
    <property type="entry name" value="HATPase_c_2"/>
    <property type="match status" value="1"/>
</dbReference>
<keyword evidence="1" id="KW-0723">Serine/threonine-protein kinase</keyword>
<feature type="compositionally biased region" description="Low complexity" evidence="2">
    <location>
        <begin position="9"/>
        <end position="21"/>
    </location>
</feature>
<organism evidence="4 5">
    <name type="scientific">Streptomyces lucensis JCM 4490</name>
    <dbReference type="NCBI Taxonomy" id="1306176"/>
    <lineage>
        <taxon>Bacteria</taxon>
        <taxon>Bacillati</taxon>
        <taxon>Actinomycetota</taxon>
        <taxon>Actinomycetes</taxon>
        <taxon>Kitasatosporales</taxon>
        <taxon>Streptomycetaceae</taxon>
        <taxon>Streptomyces</taxon>
    </lineage>
</organism>
<reference evidence="4" key="2">
    <citation type="submission" date="2020-09" db="EMBL/GenBank/DDBJ databases">
        <authorList>
            <person name="Sun Q."/>
            <person name="Ohkuma M."/>
        </authorList>
    </citation>
    <scope>NUCLEOTIDE SEQUENCE</scope>
    <source>
        <strain evidence="4">JCM 4490</strain>
    </source>
</reference>
<dbReference type="Proteomes" id="UP000620224">
    <property type="component" value="Unassembled WGS sequence"/>
</dbReference>
<evidence type="ECO:0000313" key="5">
    <source>
        <dbReference type="Proteomes" id="UP000620224"/>
    </source>
</evidence>
<dbReference type="InterPro" id="IPR036890">
    <property type="entry name" value="HATPase_C_sf"/>
</dbReference>
<dbReference type="AlphaFoldDB" id="A0A918IUV3"/>
<evidence type="ECO:0000256" key="1">
    <source>
        <dbReference type="ARBA" id="ARBA00022527"/>
    </source>
</evidence>
<dbReference type="InterPro" id="IPR003594">
    <property type="entry name" value="HATPase_dom"/>
</dbReference>
<keyword evidence="1" id="KW-0808">Transferase</keyword>
<dbReference type="RefSeq" id="WP_190013161.1">
    <property type="nucleotide sequence ID" value="NZ_BMUE01000001.1"/>
</dbReference>
<evidence type="ECO:0000256" key="2">
    <source>
        <dbReference type="SAM" id="MobiDB-lite"/>
    </source>
</evidence>
<sequence length="155" mass="16723">MPSTPPGKPDTLTLAPAPAPNADVERRRKLFDRRRTTPGAARRFVAETLTQWGRTERLDDVQLCVSELATNAILHGAPSGGLVLVRITLADTQLRIEVHDSGDAPPHRRHVPGTAETGRGLLLVAALADDWGVEERQGPGKCVWAAFQHSTVPAC</sequence>
<protein>
    <recommendedName>
        <fullName evidence="3">Histidine kinase/HSP90-like ATPase domain-containing protein</fullName>
    </recommendedName>
</protein>
<comment type="caution">
    <text evidence="4">The sequence shown here is derived from an EMBL/GenBank/DDBJ whole genome shotgun (WGS) entry which is preliminary data.</text>
</comment>
<dbReference type="InterPro" id="IPR050267">
    <property type="entry name" value="Anti-sigma-factor_SerPK"/>
</dbReference>
<feature type="domain" description="Histidine kinase/HSP90-like ATPase" evidence="3">
    <location>
        <begin position="40"/>
        <end position="145"/>
    </location>
</feature>
<dbReference type="GO" id="GO:0004674">
    <property type="term" value="F:protein serine/threonine kinase activity"/>
    <property type="evidence" value="ECO:0007669"/>
    <property type="project" value="UniProtKB-KW"/>
</dbReference>
<dbReference type="EMBL" id="BMUE01000001">
    <property type="protein sequence ID" value="GGW33353.1"/>
    <property type="molecule type" value="Genomic_DNA"/>
</dbReference>
<reference evidence="4" key="1">
    <citation type="journal article" date="2014" name="Int. J. Syst. Evol. Microbiol.">
        <title>Complete genome sequence of Corynebacterium casei LMG S-19264T (=DSM 44701T), isolated from a smear-ripened cheese.</title>
        <authorList>
            <consortium name="US DOE Joint Genome Institute (JGI-PGF)"/>
            <person name="Walter F."/>
            <person name="Albersmeier A."/>
            <person name="Kalinowski J."/>
            <person name="Ruckert C."/>
        </authorList>
    </citation>
    <scope>NUCLEOTIDE SEQUENCE</scope>
    <source>
        <strain evidence="4">JCM 4490</strain>
    </source>
</reference>
<dbReference type="CDD" id="cd16936">
    <property type="entry name" value="HATPase_RsbW-like"/>
    <property type="match status" value="1"/>
</dbReference>
<keyword evidence="1" id="KW-0418">Kinase</keyword>
<dbReference type="SUPFAM" id="SSF55874">
    <property type="entry name" value="ATPase domain of HSP90 chaperone/DNA topoisomerase II/histidine kinase"/>
    <property type="match status" value="1"/>
</dbReference>
<dbReference type="PANTHER" id="PTHR35526">
    <property type="entry name" value="ANTI-SIGMA-F FACTOR RSBW-RELATED"/>
    <property type="match status" value="1"/>
</dbReference>
<evidence type="ECO:0000259" key="3">
    <source>
        <dbReference type="Pfam" id="PF13581"/>
    </source>
</evidence>
<evidence type="ECO:0000313" key="4">
    <source>
        <dbReference type="EMBL" id="GGW33353.1"/>
    </source>
</evidence>
<name>A0A918IUV3_9ACTN</name>
<dbReference type="PANTHER" id="PTHR35526:SF3">
    <property type="entry name" value="ANTI-SIGMA-F FACTOR RSBW"/>
    <property type="match status" value="1"/>
</dbReference>
<proteinExistence type="predicted"/>
<feature type="region of interest" description="Disordered" evidence="2">
    <location>
        <begin position="1"/>
        <end position="21"/>
    </location>
</feature>
<dbReference type="Gene3D" id="3.30.565.10">
    <property type="entry name" value="Histidine kinase-like ATPase, C-terminal domain"/>
    <property type="match status" value="1"/>
</dbReference>
<keyword evidence="5" id="KW-1185">Reference proteome</keyword>